<proteinExistence type="predicted"/>
<organism evidence="1 2">
    <name type="scientific">Ammonicoccus fulvus</name>
    <dbReference type="NCBI Taxonomy" id="3138240"/>
    <lineage>
        <taxon>Bacteria</taxon>
        <taxon>Bacillati</taxon>
        <taxon>Actinomycetota</taxon>
        <taxon>Actinomycetes</taxon>
        <taxon>Propionibacteriales</taxon>
        <taxon>Propionibacteriaceae</taxon>
        <taxon>Ammonicoccus</taxon>
    </lineage>
</organism>
<evidence type="ECO:0000313" key="2">
    <source>
        <dbReference type="Proteomes" id="UP001442841"/>
    </source>
</evidence>
<sequence>MNDIAHNYPPTARESVHDVLLTPFMVRVREATTGGDGSATLVFRHSRPEKIAVAVDEWFNMRIRAEHIIAEANAMLKPDGDHIILEDEHGTGHLSFTLRWRDRFVTVGVDQEDMHSGQIVTDSPTLRPGDDDHVSPADDQFMEELAISLIGLHRPQIRLNEEKNNE</sequence>
<evidence type="ECO:0000313" key="1">
    <source>
        <dbReference type="EMBL" id="XAN07355.1"/>
    </source>
</evidence>
<dbReference type="RefSeq" id="WP_425308811.1">
    <property type="nucleotide sequence ID" value="NZ_CP154795.1"/>
</dbReference>
<accession>A0ABZ3FQA3</accession>
<name>A0ABZ3FQA3_9ACTN</name>
<gene>
    <name evidence="1" type="ORF">AADG42_08630</name>
</gene>
<reference evidence="1 2" key="1">
    <citation type="submission" date="2024-04" db="EMBL/GenBank/DDBJ databases">
        <title>Isolation of an actinomycete strain from pig manure.</title>
        <authorList>
            <person name="Gong T."/>
            <person name="Yu Z."/>
            <person name="An M."/>
            <person name="Wei C."/>
            <person name="Yang W."/>
            <person name="Liu L."/>
        </authorList>
    </citation>
    <scope>NUCLEOTIDE SEQUENCE [LARGE SCALE GENOMIC DNA]</scope>
    <source>
        <strain evidence="1 2">ZF39</strain>
    </source>
</reference>
<keyword evidence="2" id="KW-1185">Reference proteome</keyword>
<protein>
    <submittedName>
        <fullName evidence="1">Uncharacterized protein</fullName>
    </submittedName>
</protein>
<dbReference type="EMBL" id="CP154795">
    <property type="protein sequence ID" value="XAN07355.1"/>
    <property type="molecule type" value="Genomic_DNA"/>
</dbReference>
<dbReference type="Proteomes" id="UP001442841">
    <property type="component" value="Chromosome"/>
</dbReference>